<feature type="binding site" evidence="7">
    <location>
        <position position="311"/>
    </location>
    <ligand>
        <name>substrate</name>
    </ligand>
</feature>
<comment type="catalytic activity">
    <reaction evidence="7">
        <text>(S)-dihydroorotate + H2O = N-carbamoyl-L-aspartate + H(+)</text>
        <dbReference type="Rhea" id="RHEA:24296"/>
        <dbReference type="ChEBI" id="CHEBI:15377"/>
        <dbReference type="ChEBI" id="CHEBI:15378"/>
        <dbReference type="ChEBI" id="CHEBI:30864"/>
        <dbReference type="ChEBI" id="CHEBI:32814"/>
        <dbReference type="EC" id="3.5.2.3"/>
    </reaction>
</comment>
<dbReference type="SUPFAM" id="SSF51556">
    <property type="entry name" value="Metallo-dependent hydrolases"/>
    <property type="match status" value="1"/>
</dbReference>
<dbReference type="EMBL" id="CP063078">
    <property type="protein sequence ID" value="QOQ86646.1"/>
    <property type="molecule type" value="Genomic_DNA"/>
</dbReference>
<comment type="caution">
    <text evidence="7">Lacks conserved residue(s) required for the propagation of feature annotation.</text>
</comment>
<feature type="binding site" evidence="7">
    <location>
        <begin position="64"/>
        <end position="66"/>
    </location>
    <ligand>
        <name>substrate</name>
    </ligand>
</feature>
<dbReference type="GO" id="GO:0004038">
    <property type="term" value="F:allantoinase activity"/>
    <property type="evidence" value="ECO:0007669"/>
    <property type="project" value="TreeGrafter"/>
</dbReference>
<keyword evidence="11" id="KW-1185">Reference proteome</keyword>
<dbReference type="InterPro" id="IPR013108">
    <property type="entry name" value="Amidohydro_3"/>
</dbReference>
<gene>
    <name evidence="7" type="primary">pyrC</name>
    <name evidence="10" type="ORF">IMC76_05285</name>
</gene>
<dbReference type="GO" id="GO:0006145">
    <property type="term" value="P:purine nucleobase catabolic process"/>
    <property type="evidence" value="ECO:0007669"/>
    <property type="project" value="TreeGrafter"/>
</dbReference>
<dbReference type="Gene3D" id="3.20.20.140">
    <property type="entry name" value="Metal-dependent hydrolases"/>
    <property type="match status" value="1"/>
</dbReference>
<dbReference type="GO" id="GO:0008270">
    <property type="term" value="F:zinc ion binding"/>
    <property type="evidence" value="ECO:0007669"/>
    <property type="project" value="UniProtKB-UniRule"/>
</dbReference>
<protein>
    <recommendedName>
        <fullName evidence="7">Dihydroorotase</fullName>
        <shortName evidence="7">DHOase</shortName>
        <ecNumber evidence="7">3.5.2.3</ecNumber>
    </recommendedName>
</protein>
<evidence type="ECO:0000259" key="8">
    <source>
        <dbReference type="Pfam" id="PF07969"/>
    </source>
</evidence>
<feature type="active site" evidence="7">
    <location>
        <position position="307"/>
    </location>
</feature>
<dbReference type="Proteomes" id="UP000594749">
    <property type="component" value="Chromosome"/>
</dbReference>
<feature type="binding site" evidence="7">
    <location>
        <position position="154"/>
    </location>
    <ligand>
        <name>Zn(2+)</name>
        <dbReference type="ChEBI" id="CHEBI:29105"/>
        <label>1</label>
    </ligand>
</feature>
<feature type="binding site" evidence="7">
    <location>
        <position position="96"/>
    </location>
    <ligand>
        <name>substrate</name>
    </ligand>
</feature>
<feature type="binding site" evidence="7">
    <location>
        <position position="307"/>
    </location>
    <ligand>
        <name>Zn(2+)</name>
        <dbReference type="ChEBI" id="CHEBI:29105"/>
        <label>1</label>
    </ligand>
</feature>
<dbReference type="Pfam" id="PF12890">
    <property type="entry name" value="DHOase"/>
    <property type="match status" value="1"/>
</dbReference>
<dbReference type="PROSITE" id="PS00482">
    <property type="entry name" value="DIHYDROOROTASE_1"/>
    <property type="match status" value="1"/>
</dbReference>
<evidence type="ECO:0000256" key="3">
    <source>
        <dbReference type="ARBA" id="ARBA00022723"/>
    </source>
</evidence>
<feature type="binding site" evidence="7">
    <location>
        <position position="154"/>
    </location>
    <ligand>
        <name>Zn(2+)</name>
        <dbReference type="ChEBI" id="CHEBI:29105"/>
        <label>2</label>
    </ligand>
</feature>
<evidence type="ECO:0000313" key="10">
    <source>
        <dbReference type="EMBL" id="QOQ86646.1"/>
    </source>
</evidence>
<dbReference type="InterPro" id="IPR032466">
    <property type="entry name" value="Metal_Hydrolase"/>
</dbReference>
<sequence length="431" mass="46732">MKILIKNGLIVNSDAKFKGDVFISGDKIVAVGENLEAKFDAKDAKIIDAKDKIVMPGFIDMHVHFRDPGFEYKDDIVSGSKTAVAGGVTTAMPMANTNPVNDNAAITRDMIAKAKSCGLIDLFPIGAITKGLKGGGITEMGDMIEAGAVAFSDDGLPVCSSDVMRAALEYTKQFGSFVISHCEDCSCCRSGVMHEGKVSALLGLKGMPREKEEIMVGRDMLLAKLTGGHIHIAHVSSEYSLKMIKRAKEDGINVTCEVTPHHFSFTDENLMDYNTNFKMSPPLRENSDKLAIRKALASGLIDVIATDHAPHHIDDKFVEFDKAAFGILGLQTLVPLALKLVEDNVISLERMSLLTSKNPAKILNLSDKGQISKDFLADIVIIDPNLEYVYDENLNQSKSTNSPLFGKKLKGAAVVTIKSGRVVWEFPNIVG</sequence>
<feature type="binding site" evidence="7">
    <location>
        <position position="234"/>
    </location>
    <ligand>
        <name>Zn(2+)</name>
        <dbReference type="ChEBI" id="CHEBI:29105"/>
        <label>2</label>
    </ligand>
</feature>
<dbReference type="NCBIfam" id="TIGR00857">
    <property type="entry name" value="pyrC_multi"/>
    <property type="match status" value="1"/>
</dbReference>
<feature type="domain" description="Amidohydrolase 3" evidence="8">
    <location>
        <begin position="283"/>
        <end position="423"/>
    </location>
</feature>
<feature type="binding site" evidence="7">
    <location>
        <begin position="325"/>
        <end position="326"/>
    </location>
    <ligand>
        <name>substrate</name>
    </ligand>
</feature>
<dbReference type="SUPFAM" id="SSF51338">
    <property type="entry name" value="Composite domain of metallo-dependent hydrolases"/>
    <property type="match status" value="1"/>
</dbReference>
<evidence type="ECO:0000256" key="2">
    <source>
        <dbReference type="ARBA" id="ARBA00010286"/>
    </source>
</evidence>
<accession>A0A7M1LFH0</accession>
<dbReference type="InterPro" id="IPR002195">
    <property type="entry name" value="Dihydroorotase_CS"/>
</dbReference>
<dbReference type="RefSeq" id="WP_025802901.1">
    <property type="nucleotide sequence ID" value="NZ_CP053842.1"/>
</dbReference>
<dbReference type="AlphaFoldDB" id="A0A7M1LFH0"/>
<evidence type="ECO:0000256" key="4">
    <source>
        <dbReference type="ARBA" id="ARBA00022801"/>
    </source>
</evidence>
<dbReference type="PROSITE" id="PS00483">
    <property type="entry name" value="DIHYDROOROTASE_2"/>
    <property type="match status" value="1"/>
</dbReference>
<name>A0A7M1LFH0_9BACT</name>
<evidence type="ECO:0000256" key="7">
    <source>
        <dbReference type="HAMAP-Rule" id="MF_00220"/>
    </source>
</evidence>
<reference evidence="10 11" key="1">
    <citation type="submission" date="2020-10" db="EMBL/GenBank/DDBJ databases">
        <title>Campylobacter and Helicobacter PacBio genomes.</title>
        <authorList>
            <person name="Lane C."/>
        </authorList>
    </citation>
    <scope>NUCLEOTIDE SEQUENCE [LARGE SCALE GENOMIC DNA]</scope>
    <source>
        <strain evidence="10 11">2016D-0077</strain>
    </source>
</reference>
<dbReference type="Pfam" id="PF07969">
    <property type="entry name" value="Amidohydro_3"/>
    <property type="match status" value="1"/>
</dbReference>
<dbReference type="GO" id="GO:0005737">
    <property type="term" value="C:cytoplasm"/>
    <property type="evidence" value="ECO:0007669"/>
    <property type="project" value="TreeGrafter"/>
</dbReference>
<comment type="cofactor">
    <cofactor evidence="7">
        <name>Zn(2+)</name>
        <dbReference type="ChEBI" id="CHEBI:29105"/>
    </cofactor>
    <text evidence="7">Binds 2 Zn(2+) ions per subunit.</text>
</comment>
<keyword evidence="4 7" id="KW-0378">Hydrolase</keyword>
<evidence type="ECO:0000256" key="5">
    <source>
        <dbReference type="ARBA" id="ARBA00022833"/>
    </source>
</evidence>
<dbReference type="HAMAP" id="MF_00220_B">
    <property type="entry name" value="PyrC_classI_B"/>
    <property type="match status" value="1"/>
</dbReference>
<dbReference type="CDD" id="cd01317">
    <property type="entry name" value="DHOase_IIa"/>
    <property type="match status" value="1"/>
</dbReference>
<dbReference type="PANTHER" id="PTHR43668:SF2">
    <property type="entry name" value="ALLANTOINASE"/>
    <property type="match status" value="1"/>
</dbReference>
<keyword evidence="3 7" id="KW-0479">Metal-binding</keyword>
<dbReference type="InterPro" id="IPR011059">
    <property type="entry name" value="Metal-dep_hydrolase_composite"/>
</dbReference>
<evidence type="ECO:0000313" key="11">
    <source>
        <dbReference type="Proteomes" id="UP000594749"/>
    </source>
</evidence>
<feature type="binding site" evidence="7">
    <location>
        <position position="62"/>
    </location>
    <ligand>
        <name>Zn(2+)</name>
        <dbReference type="ChEBI" id="CHEBI:29105"/>
        <label>1</label>
    </ligand>
</feature>
<comment type="pathway">
    <text evidence="7">Pyrimidine metabolism; UMP biosynthesis via de novo pathway; (S)-dihydroorotate from bicarbonate: step 3/3.</text>
</comment>
<dbReference type="EC" id="3.5.2.3" evidence="7"/>
<evidence type="ECO:0000259" key="9">
    <source>
        <dbReference type="Pfam" id="PF12890"/>
    </source>
</evidence>
<keyword evidence="6 7" id="KW-0665">Pyrimidine biosynthesis</keyword>
<proteinExistence type="inferred from homology"/>
<comment type="similarity">
    <text evidence="2 7">Belongs to the metallo-dependent hydrolases superfamily. DHOase family. Class I DHOase subfamily.</text>
</comment>
<dbReference type="InterPro" id="IPR024403">
    <property type="entry name" value="DHOase_cat"/>
</dbReference>
<dbReference type="InterPro" id="IPR004722">
    <property type="entry name" value="DHOase"/>
</dbReference>
<dbReference type="GO" id="GO:0004151">
    <property type="term" value="F:dihydroorotase activity"/>
    <property type="evidence" value="ECO:0007669"/>
    <property type="project" value="UniProtKB-UniRule"/>
</dbReference>
<evidence type="ECO:0000256" key="6">
    <source>
        <dbReference type="ARBA" id="ARBA00022975"/>
    </source>
</evidence>
<dbReference type="UniPathway" id="UPA00070">
    <property type="reaction ID" value="UER00117"/>
</dbReference>
<dbReference type="PANTHER" id="PTHR43668">
    <property type="entry name" value="ALLANTOINASE"/>
    <property type="match status" value="1"/>
</dbReference>
<feature type="domain" description="Dihydroorotase catalytic" evidence="9">
    <location>
        <begin position="52"/>
        <end position="238"/>
    </location>
</feature>
<organism evidence="10 11">
    <name type="scientific">Campylobacter corcagiensis</name>
    <dbReference type="NCBI Taxonomy" id="1448857"/>
    <lineage>
        <taxon>Bacteria</taxon>
        <taxon>Pseudomonadati</taxon>
        <taxon>Campylobacterota</taxon>
        <taxon>Epsilonproteobacteria</taxon>
        <taxon>Campylobacterales</taxon>
        <taxon>Campylobacteraceae</taxon>
        <taxon>Campylobacter</taxon>
    </lineage>
</organism>
<dbReference type="GO" id="GO:0044205">
    <property type="term" value="P:'de novo' UMP biosynthetic process"/>
    <property type="evidence" value="ECO:0007669"/>
    <property type="project" value="UniProtKB-UniRule"/>
</dbReference>
<dbReference type="OrthoDB" id="9803027at2"/>
<evidence type="ECO:0000256" key="1">
    <source>
        <dbReference type="ARBA" id="ARBA00002368"/>
    </source>
</evidence>
<feature type="binding site" evidence="7">
    <location>
        <position position="181"/>
    </location>
    <ligand>
        <name>Zn(2+)</name>
        <dbReference type="ChEBI" id="CHEBI:29105"/>
        <label>2</label>
    </ligand>
</feature>
<keyword evidence="5 7" id="KW-0862">Zinc</keyword>
<comment type="function">
    <text evidence="1 7">Catalyzes the reversible cyclization of carbamoyl aspartate to dihydroorotate.</text>
</comment>
<dbReference type="InterPro" id="IPR050138">
    <property type="entry name" value="DHOase/Allantoinase_Hydrolase"/>
</dbReference>
<feature type="binding site" evidence="7">
    <location>
        <position position="64"/>
    </location>
    <ligand>
        <name>Zn(2+)</name>
        <dbReference type="ChEBI" id="CHEBI:29105"/>
        <label>1</label>
    </ligand>
</feature>